<dbReference type="AlphaFoldDB" id="A0A6G1HT28"/>
<gene>
    <name evidence="2" type="ORF">EJ06DRAFT_69443</name>
</gene>
<evidence type="ECO:0000256" key="1">
    <source>
        <dbReference type="SAM" id="MobiDB-lite"/>
    </source>
</evidence>
<organism evidence="2 3">
    <name type="scientific">Trichodelitschia bisporula</name>
    <dbReference type="NCBI Taxonomy" id="703511"/>
    <lineage>
        <taxon>Eukaryota</taxon>
        <taxon>Fungi</taxon>
        <taxon>Dikarya</taxon>
        <taxon>Ascomycota</taxon>
        <taxon>Pezizomycotina</taxon>
        <taxon>Dothideomycetes</taxon>
        <taxon>Dothideomycetes incertae sedis</taxon>
        <taxon>Phaeotrichales</taxon>
        <taxon>Phaeotrichaceae</taxon>
        <taxon>Trichodelitschia</taxon>
    </lineage>
</organism>
<feature type="compositionally biased region" description="Polar residues" evidence="1">
    <location>
        <begin position="65"/>
        <end position="82"/>
    </location>
</feature>
<dbReference type="EMBL" id="ML996698">
    <property type="protein sequence ID" value="KAF2399074.1"/>
    <property type="molecule type" value="Genomic_DNA"/>
</dbReference>
<dbReference type="Proteomes" id="UP000799640">
    <property type="component" value="Unassembled WGS sequence"/>
</dbReference>
<proteinExistence type="predicted"/>
<keyword evidence="3" id="KW-1185">Reference proteome</keyword>
<sequence length="108" mass="11896">MQKSTVRPLITTCFLLWDETYDGMDLGGVFGKENEEKREKNLQNNGKDGINSPPASRSSTASTNPGSAPSASPANRQESARTLQILPRAESPPRFGNGVWLSMWSRDR</sequence>
<accession>A0A6G1HT28</accession>
<evidence type="ECO:0000313" key="3">
    <source>
        <dbReference type="Proteomes" id="UP000799640"/>
    </source>
</evidence>
<protein>
    <submittedName>
        <fullName evidence="2">Uncharacterized protein</fullName>
    </submittedName>
</protein>
<feature type="compositionally biased region" description="Low complexity" evidence="1">
    <location>
        <begin position="51"/>
        <end position="64"/>
    </location>
</feature>
<evidence type="ECO:0000313" key="2">
    <source>
        <dbReference type="EMBL" id="KAF2399074.1"/>
    </source>
</evidence>
<name>A0A6G1HT28_9PEZI</name>
<reference evidence="2" key="1">
    <citation type="journal article" date="2020" name="Stud. Mycol.">
        <title>101 Dothideomycetes genomes: a test case for predicting lifestyles and emergence of pathogens.</title>
        <authorList>
            <person name="Haridas S."/>
            <person name="Albert R."/>
            <person name="Binder M."/>
            <person name="Bloem J."/>
            <person name="Labutti K."/>
            <person name="Salamov A."/>
            <person name="Andreopoulos B."/>
            <person name="Baker S."/>
            <person name="Barry K."/>
            <person name="Bills G."/>
            <person name="Bluhm B."/>
            <person name="Cannon C."/>
            <person name="Castanera R."/>
            <person name="Culley D."/>
            <person name="Daum C."/>
            <person name="Ezra D."/>
            <person name="Gonzalez J."/>
            <person name="Henrissat B."/>
            <person name="Kuo A."/>
            <person name="Liang C."/>
            <person name="Lipzen A."/>
            <person name="Lutzoni F."/>
            <person name="Magnuson J."/>
            <person name="Mondo S."/>
            <person name="Nolan M."/>
            <person name="Ohm R."/>
            <person name="Pangilinan J."/>
            <person name="Park H.-J."/>
            <person name="Ramirez L."/>
            <person name="Alfaro M."/>
            <person name="Sun H."/>
            <person name="Tritt A."/>
            <person name="Yoshinaga Y."/>
            <person name="Zwiers L.-H."/>
            <person name="Turgeon B."/>
            <person name="Goodwin S."/>
            <person name="Spatafora J."/>
            <person name="Crous P."/>
            <person name="Grigoriev I."/>
        </authorList>
    </citation>
    <scope>NUCLEOTIDE SEQUENCE</scope>
    <source>
        <strain evidence="2">CBS 262.69</strain>
    </source>
</reference>
<feature type="compositionally biased region" description="Basic and acidic residues" evidence="1">
    <location>
        <begin position="32"/>
        <end position="41"/>
    </location>
</feature>
<feature type="region of interest" description="Disordered" evidence="1">
    <location>
        <begin position="26"/>
        <end position="108"/>
    </location>
</feature>